<keyword evidence="3" id="KW-1185">Reference proteome</keyword>
<proteinExistence type="predicted"/>
<evidence type="ECO:0000313" key="2">
    <source>
        <dbReference type="EMBL" id="GGX68921.1"/>
    </source>
</evidence>
<dbReference type="PROSITE" id="PS50925">
    <property type="entry name" value="BLUF"/>
    <property type="match status" value="1"/>
</dbReference>
<evidence type="ECO:0000259" key="1">
    <source>
        <dbReference type="PROSITE" id="PS50925"/>
    </source>
</evidence>
<dbReference type="GO" id="GO:0071949">
    <property type="term" value="F:FAD binding"/>
    <property type="evidence" value="ECO:0007669"/>
    <property type="project" value="InterPro"/>
</dbReference>
<dbReference type="Proteomes" id="UP000600865">
    <property type="component" value="Unassembled WGS sequence"/>
</dbReference>
<dbReference type="Gene3D" id="3.30.70.100">
    <property type="match status" value="1"/>
</dbReference>
<dbReference type="Pfam" id="PF04940">
    <property type="entry name" value="BLUF"/>
    <property type="match status" value="1"/>
</dbReference>
<evidence type="ECO:0000313" key="3">
    <source>
        <dbReference type="Proteomes" id="UP000600865"/>
    </source>
</evidence>
<dbReference type="EMBL" id="BMYV01000002">
    <property type="protein sequence ID" value="GGX68921.1"/>
    <property type="molecule type" value="Genomic_DNA"/>
</dbReference>
<comment type="caution">
    <text evidence="2">The sequence shown here is derived from an EMBL/GenBank/DDBJ whole genome shotgun (WGS) entry which is preliminary data.</text>
</comment>
<accession>A0A918KNE0</accession>
<name>A0A918KNE0_9PROT</name>
<feature type="domain" description="BLUF" evidence="1">
    <location>
        <begin position="8"/>
        <end position="99"/>
    </location>
</feature>
<dbReference type="AlphaFoldDB" id="A0A918KNE0"/>
<reference evidence="2 3" key="1">
    <citation type="journal article" date="2014" name="Int. J. Syst. Evol. Microbiol.">
        <title>Complete genome sequence of Corynebacterium casei LMG S-19264T (=DSM 44701T), isolated from a smear-ripened cheese.</title>
        <authorList>
            <consortium name="US DOE Joint Genome Institute (JGI-PGF)"/>
            <person name="Walter F."/>
            <person name="Albersmeier A."/>
            <person name="Kalinowski J."/>
            <person name="Ruckert C."/>
        </authorList>
    </citation>
    <scope>NUCLEOTIDE SEQUENCE [LARGE SCALE GENOMIC DNA]</scope>
    <source>
        <strain evidence="2 3">KCTC 23968</strain>
    </source>
</reference>
<dbReference type="SMART" id="SM01034">
    <property type="entry name" value="BLUF"/>
    <property type="match status" value="1"/>
</dbReference>
<dbReference type="InterPro" id="IPR007024">
    <property type="entry name" value="BLUF_domain"/>
</dbReference>
<sequence>MRHSDMALKELIYTSLARQPGVMKDVKDILQSSERNNVATNVTGLLLFDGARYIQILEGKPENVQSLFGTIQADPRHGQIELLHSGEISGRAFHNWRMAYEELPVGLLEELAENMAVFAMEIEGETLDPTDSFGARLNGMFMDAIAAE</sequence>
<dbReference type="InterPro" id="IPR036046">
    <property type="entry name" value="Acylphosphatase-like_dom_sf"/>
</dbReference>
<dbReference type="GO" id="GO:0009882">
    <property type="term" value="F:blue light photoreceptor activity"/>
    <property type="evidence" value="ECO:0007669"/>
    <property type="project" value="InterPro"/>
</dbReference>
<organism evidence="2 3">
    <name type="scientific">Litorimonas cladophorae</name>
    <dbReference type="NCBI Taxonomy" id="1220491"/>
    <lineage>
        <taxon>Bacteria</taxon>
        <taxon>Pseudomonadati</taxon>
        <taxon>Pseudomonadota</taxon>
        <taxon>Alphaproteobacteria</taxon>
        <taxon>Maricaulales</taxon>
        <taxon>Robiginitomaculaceae</taxon>
    </lineage>
</organism>
<protein>
    <recommendedName>
        <fullName evidence="1">BLUF domain-containing protein</fullName>
    </recommendedName>
</protein>
<dbReference type="SUPFAM" id="SSF54975">
    <property type="entry name" value="Acylphosphatase/BLUF domain-like"/>
    <property type="match status" value="1"/>
</dbReference>
<gene>
    <name evidence="2" type="ORF">GCM10011309_18490</name>
</gene>